<proteinExistence type="predicted"/>
<dbReference type="EMBL" id="WWCP01000034">
    <property type="protein sequence ID" value="MYM84503.1"/>
    <property type="molecule type" value="Genomic_DNA"/>
</dbReference>
<organism evidence="1 2">
    <name type="scientific">Duganella lactea</name>
    <dbReference type="NCBI Taxonomy" id="2692173"/>
    <lineage>
        <taxon>Bacteria</taxon>
        <taxon>Pseudomonadati</taxon>
        <taxon>Pseudomonadota</taxon>
        <taxon>Betaproteobacteria</taxon>
        <taxon>Burkholderiales</taxon>
        <taxon>Oxalobacteraceae</taxon>
        <taxon>Telluria group</taxon>
        <taxon>Duganella</taxon>
    </lineage>
</organism>
<sequence length="67" mass="7573">STGNGYGSFFLRGFLVVIVSIMEHPFRYYFMTPFHTEILTGSASMAQLEAWADVLPEAQSLKEFFST</sequence>
<reference evidence="1 2" key="1">
    <citation type="submission" date="2019-12" db="EMBL/GenBank/DDBJ databases">
        <title>Novel species isolated from a subtropical stream in China.</title>
        <authorList>
            <person name="Lu H."/>
        </authorList>
    </citation>
    <scope>NUCLEOTIDE SEQUENCE [LARGE SCALE GENOMIC DNA]</scope>
    <source>
        <strain evidence="1 2">FT50W</strain>
    </source>
</reference>
<dbReference type="Proteomes" id="UP000474565">
    <property type="component" value="Unassembled WGS sequence"/>
</dbReference>
<comment type="caution">
    <text evidence="1">The sequence shown here is derived from an EMBL/GenBank/DDBJ whole genome shotgun (WGS) entry which is preliminary data.</text>
</comment>
<evidence type="ECO:0000313" key="2">
    <source>
        <dbReference type="Proteomes" id="UP000474565"/>
    </source>
</evidence>
<protein>
    <submittedName>
        <fullName evidence="1">Uncharacterized protein</fullName>
    </submittedName>
</protein>
<accession>A0A6L8MNK7</accession>
<feature type="non-terminal residue" evidence="1">
    <location>
        <position position="1"/>
    </location>
</feature>
<gene>
    <name evidence="1" type="ORF">GTP44_21450</name>
</gene>
<dbReference type="AlphaFoldDB" id="A0A6L8MNK7"/>
<dbReference type="RefSeq" id="WP_161021007.1">
    <property type="nucleotide sequence ID" value="NZ_WWCP01000034.1"/>
</dbReference>
<evidence type="ECO:0000313" key="1">
    <source>
        <dbReference type="EMBL" id="MYM84503.1"/>
    </source>
</evidence>
<name>A0A6L8MNK7_9BURK</name>